<keyword evidence="2" id="KW-1185">Reference proteome</keyword>
<reference evidence="2" key="1">
    <citation type="submission" date="2016-10" db="EMBL/GenBank/DDBJ databases">
        <authorList>
            <person name="Varghese N."/>
            <person name="Submissions S."/>
        </authorList>
    </citation>
    <scope>NUCLEOTIDE SEQUENCE [LARGE SCALE GENOMIC DNA]</scope>
    <source>
        <strain evidence="2">CGMCC 4.5579</strain>
    </source>
</reference>
<dbReference type="EMBL" id="FOWW01000002">
    <property type="protein sequence ID" value="SFP47304.1"/>
    <property type="molecule type" value="Genomic_DNA"/>
</dbReference>
<protein>
    <submittedName>
        <fullName evidence="1">NAD(P)H dehydrogenase (Quinone)</fullName>
    </submittedName>
</protein>
<dbReference type="PANTHER" id="PTHR47129">
    <property type="entry name" value="QUINONE OXIDOREDUCTASE 2"/>
    <property type="match status" value="1"/>
</dbReference>
<evidence type="ECO:0000313" key="1">
    <source>
        <dbReference type="EMBL" id="SFP47304.1"/>
    </source>
</evidence>
<organism evidence="1 2">
    <name type="scientific">Amycolatopsis arida</name>
    <dbReference type="NCBI Taxonomy" id="587909"/>
    <lineage>
        <taxon>Bacteria</taxon>
        <taxon>Bacillati</taxon>
        <taxon>Actinomycetota</taxon>
        <taxon>Actinomycetes</taxon>
        <taxon>Pseudonocardiales</taxon>
        <taxon>Pseudonocardiaceae</taxon>
        <taxon>Amycolatopsis</taxon>
    </lineage>
</organism>
<dbReference type="InterPro" id="IPR036291">
    <property type="entry name" value="NAD(P)-bd_dom_sf"/>
</dbReference>
<name>A0A1I5QLX9_9PSEU</name>
<sequence>MASAARADYAAAAVAVLTGTGHEGRAYELSGDVAWSYPELAAVVAEITGTEVRYQDLPADEHRAALTGAGLPAEVADLLVAIDADVAAGRLADTPGELATLLGRPTTPLADTVRALL</sequence>
<dbReference type="PANTHER" id="PTHR47129:SF1">
    <property type="entry name" value="NMRA-LIKE DOMAIN-CONTAINING PROTEIN"/>
    <property type="match status" value="1"/>
</dbReference>
<dbReference type="RefSeq" id="WP_341770751.1">
    <property type="nucleotide sequence ID" value="NZ_FOWW01000002.1"/>
</dbReference>
<evidence type="ECO:0000313" key="2">
    <source>
        <dbReference type="Proteomes" id="UP000198727"/>
    </source>
</evidence>
<gene>
    <name evidence="1" type="ORF">SAMN05421810_102691</name>
</gene>
<dbReference type="STRING" id="587909.SAMN05421810_102691"/>
<proteinExistence type="predicted"/>
<dbReference type="InterPro" id="IPR052718">
    <property type="entry name" value="NmrA-type_oxidoreductase"/>
</dbReference>
<dbReference type="Gene3D" id="3.90.25.10">
    <property type="entry name" value="UDP-galactose 4-epimerase, domain 1"/>
    <property type="match status" value="1"/>
</dbReference>
<dbReference type="Proteomes" id="UP000198727">
    <property type="component" value="Unassembled WGS sequence"/>
</dbReference>
<accession>A0A1I5QLX9</accession>
<dbReference type="SUPFAM" id="SSF51735">
    <property type="entry name" value="NAD(P)-binding Rossmann-fold domains"/>
    <property type="match status" value="1"/>
</dbReference>
<dbReference type="AlphaFoldDB" id="A0A1I5QLX9"/>